<protein>
    <submittedName>
        <fullName evidence="1">Uncharacterized protein</fullName>
    </submittedName>
</protein>
<proteinExistence type="predicted"/>
<dbReference type="AlphaFoldDB" id="A0A1W9KW15"/>
<dbReference type="Proteomes" id="UP000192505">
    <property type="component" value="Unassembled WGS sequence"/>
</dbReference>
<name>A0A1W9KW15_9BURK</name>
<dbReference type="EMBL" id="MTEI01000003">
    <property type="protein sequence ID" value="OQW88771.1"/>
    <property type="molecule type" value="Genomic_DNA"/>
</dbReference>
<evidence type="ECO:0000313" key="1">
    <source>
        <dbReference type="EMBL" id="OQW88771.1"/>
    </source>
</evidence>
<comment type="caution">
    <text evidence="1">The sequence shown here is derived from an EMBL/GenBank/DDBJ whole genome shotgun (WGS) entry which is preliminary data.</text>
</comment>
<reference evidence="1 2" key="1">
    <citation type="submission" date="2017-01" db="EMBL/GenBank/DDBJ databases">
        <title>Novel large sulfur bacteria in the metagenomes of groundwater-fed chemosynthetic microbial mats in the Lake Huron basin.</title>
        <authorList>
            <person name="Sharrar A.M."/>
            <person name="Flood B.E."/>
            <person name="Bailey J.V."/>
            <person name="Jones D.S."/>
            <person name="Biddanda B."/>
            <person name="Ruberg S.A."/>
            <person name="Marcus D.N."/>
            <person name="Dick G.J."/>
        </authorList>
    </citation>
    <scope>NUCLEOTIDE SEQUENCE [LARGE SCALE GENOMIC DNA]</scope>
    <source>
        <strain evidence="1">A7</strain>
    </source>
</reference>
<sequence>MMVSGVDGRYQNMPLRTDTARQQQLPIGTLAFAGTVHVRHAHHFAPHPIRTPVPKSHFFWGVLPSARLKIGSHHRGAVIEITCGISWVADDSPFGALTGRKIMTVDTVDRFSRGIFAGIHTPFDTTLVEQQGNGSPALIPAAKTFQGNKFVIGEIDHRFVVKISGTDPQAVSEAVVVDRVYVLCIVARKSPAHLNRLCLRIDAIDSHPELAPVEVLAKIGFFADWMHRDSIS</sequence>
<accession>A0A1W9KW15</accession>
<gene>
    <name evidence="1" type="ORF">BWK72_07395</name>
</gene>
<organism evidence="1 2">
    <name type="scientific">Rhodoferax ferrireducens</name>
    <dbReference type="NCBI Taxonomy" id="192843"/>
    <lineage>
        <taxon>Bacteria</taxon>
        <taxon>Pseudomonadati</taxon>
        <taxon>Pseudomonadota</taxon>
        <taxon>Betaproteobacteria</taxon>
        <taxon>Burkholderiales</taxon>
        <taxon>Comamonadaceae</taxon>
        <taxon>Rhodoferax</taxon>
    </lineage>
</organism>
<evidence type="ECO:0000313" key="2">
    <source>
        <dbReference type="Proteomes" id="UP000192505"/>
    </source>
</evidence>